<dbReference type="SUPFAM" id="SSF51445">
    <property type="entry name" value="(Trans)glycosidases"/>
    <property type="match status" value="1"/>
</dbReference>
<evidence type="ECO:0000256" key="6">
    <source>
        <dbReference type="PIRSR" id="PIRSR625705-1"/>
    </source>
</evidence>
<evidence type="ECO:0000256" key="3">
    <source>
        <dbReference type="ARBA" id="ARBA00012663"/>
    </source>
</evidence>
<gene>
    <name evidence="9" type="ORF">ESP57_08955</name>
</gene>
<feature type="domain" description="Glycoside hydrolase family 20 catalytic" evidence="7">
    <location>
        <begin position="141"/>
        <end position="484"/>
    </location>
</feature>
<dbReference type="GO" id="GO:0005975">
    <property type="term" value="P:carbohydrate metabolic process"/>
    <property type="evidence" value="ECO:0007669"/>
    <property type="project" value="InterPro"/>
</dbReference>
<feature type="active site" description="Proton donor" evidence="6">
    <location>
        <position position="315"/>
    </location>
</feature>
<evidence type="ECO:0000259" key="7">
    <source>
        <dbReference type="Pfam" id="PF00728"/>
    </source>
</evidence>
<dbReference type="Pfam" id="PF02838">
    <property type="entry name" value="Glyco_hydro_20b"/>
    <property type="match status" value="1"/>
</dbReference>
<dbReference type="InterPro" id="IPR015883">
    <property type="entry name" value="Glyco_hydro_20_cat"/>
</dbReference>
<evidence type="ECO:0000259" key="8">
    <source>
        <dbReference type="Pfam" id="PF02838"/>
    </source>
</evidence>
<reference evidence="9 10" key="1">
    <citation type="submission" date="2019-01" db="EMBL/GenBank/DDBJ databases">
        <authorList>
            <person name="Li J."/>
        </authorList>
    </citation>
    <scope>NUCLEOTIDE SEQUENCE [LARGE SCALE GENOMIC DNA]</scope>
    <source>
        <strain evidence="9 10">CCUG 35506</strain>
    </source>
</reference>
<dbReference type="PANTHER" id="PTHR22600">
    <property type="entry name" value="BETA-HEXOSAMINIDASE"/>
    <property type="match status" value="1"/>
</dbReference>
<dbReference type="CDD" id="cd06563">
    <property type="entry name" value="GH20_chitobiase-like"/>
    <property type="match status" value="1"/>
</dbReference>
<dbReference type="PRINTS" id="PR00738">
    <property type="entry name" value="GLHYDRLASE20"/>
</dbReference>
<dbReference type="InterPro" id="IPR029018">
    <property type="entry name" value="Hex-like_dom2"/>
</dbReference>
<keyword evidence="10" id="KW-1185">Reference proteome</keyword>
<dbReference type="Gene3D" id="3.20.20.80">
    <property type="entry name" value="Glycosidases"/>
    <property type="match status" value="1"/>
</dbReference>
<dbReference type="InterPro" id="IPR015882">
    <property type="entry name" value="HEX_bac_N"/>
</dbReference>
<dbReference type="Gene3D" id="3.30.379.10">
    <property type="entry name" value="Chitobiase/beta-hexosaminidase domain 2-like"/>
    <property type="match status" value="1"/>
</dbReference>
<dbReference type="InterPro" id="IPR025705">
    <property type="entry name" value="Beta_hexosaminidase_sua/sub"/>
</dbReference>
<evidence type="ECO:0000313" key="10">
    <source>
        <dbReference type="Proteomes" id="UP000292935"/>
    </source>
</evidence>
<keyword evidence="4" id="KW-0378">Hydrolase</keyword>
<name>A0A4V1QSP1_9MICO</name>
<dbReference type="Proteomes" id="UP000292935">
    <property type="component" value="Unassembled WGS sequence"/>
</dbReference>
<dbReference type="GO" id="GO:0016020">
    <property type="term" value="C:membrane"/>
    <property type="evidence" value="ECO:0007669"/>
    <property type="project" value="TreeGrafter"/>
</dbReference>
<evidence type="ECO:0000256" key="1">
    <source>
        <dbReference type="ARBA" id="ARBA00001231"/>
    </source>
</evidence>
<protein>
    <recommendedName>
        <fullName evidence="3">beta-N-acetylhexosaminidase</fullName>
        <ecNumber evidence="3">3.2.1.52</ecNumber>
    </recommendedName>
</protein>
<evidence type="ECO:0000256" key="4">
    <source>
        <dbReference type="ARBA" id="ARBA00022801"/>
    </source>
</evidence>
<evidence type="ECO:0000256" key="5">
    <source>
        <dbReference type="ARBA" id="ARBA00023295"/>
    </source>
</evidence>
<dbReference type="SUPFAM" id="SSF55545">
    <property type="entry name" value="beta-N-acetylhexosaminidase-like domain"/>
    <property type="match status" value="1"/>
</dbReference>
<feature type="domain" description="Beta-hexosaminidase bacterial type N-terminal" evidence="8">
    <location>
        <begin position="5"/>
        <end position="117"/>
    </location>
</feature>
<dbReference type="OrthoDB" id="9763537at2"/>
<dbReference type="PANTHER" id="PTHR22600:SF57">
    <property type="entry name" value="BETA-N-ACETYLHEXOSAMINIDASE"/>
    <property type="match status" value="1"/>
</dbReference>
<accession>A0A4V1QSP1</accession>
<comment type="similarity">
    <text evidence="2">Belongs to the glycosyl hydrolase 20 family.</text>
</comment>
<evidence type="ECO:0000256" key="2">
    <source>
        <dbReference type="ARBA" id="ARBA00006285"/>
    </source>
</evidence>
<comment type="caution">
    <text evidence="9">The sequence shown here is derived from an EMBL/GenBank/DDBJ whole genome shotgun (WGS) entry which is preliminary data.</text>
</comment>
<organism evidence="9 10">
    <name type="scientific">Agromyces fucosus</name>
    <dbReference type="NCBI Taxonomy" id="41985"/>
    <lineage>
        <taxon>Bacteria</taxon>
        <taxon>Bacillati</taxon>
        <taxon>Actinomycetota</taxon>
        <taxon>Actinomycetes</taxon>
        <taxon>Micrococcales</taxon>
        <taxon>Microbacteriaceae</taxon>
        <taxon>Agromyces</taxon>
    </lineage>
</organism>
<sequence>MSGGVIPKPLSFEQRDGEFAVDDDTVIRASDAAAPAARRLQADLAAATGLTLPITPSAPAGGREGAGAAIELDVDPELPREGYRLEIAPDGVRLAGGSTAGLFHGGIAFRQLLGPDAFRRAALPGRQWRAAASVTVDAPRFAWRGFMLDVARGFRPKHEVLRLIDLLALHRVNVLQLHLTDDQGWRMEIHRYPRLTEVGAWRPESQLGHGPDSTLDGRPVGGFYTHDDLREIVAYAAERHIEVVPEIETPGHVRAALAAYPELGVTGGPYEVWPRYGINDDVLNAEESTVEFFRNVLDEVMAVFPSTYIAVGGDEARKVQWANDSRTQKLMASRGLETPNELQAWFIRQLDAHLTAAGRRLYGWDEVLEGPLGPGATIASWRGLRGAEVAVARGHDVVLCPDDFAYLDYRQSDSAEEPIPVGTVQSLRDVYEFEPLPEDASEPMRRHVLGVQANAWSEHMDTASRVDYMVFPRLAAFAEVAWSAPGKRWADFEARLDAQLAIYGAMGVAYRPLAGPHPWQQRPGVPGAPRAKADRQAELAALTADLHE</sequence>
<dbReference type="AlphaFoldDB" id="A0A4V1QSP1"/>
<dbReference type="Pfam" id="PF00728">
    <property type="entry name" value="Glyco_hydro_20"/>
    <property type="match status" value="1"/>
</dbReference>
<keyword evidence="5" id="KW-0326">Glycosidase</keyword>
<proteinExistence type="inferred from homology"/>
<dbReference type="EC" id="3.2.1.52" evidence="3"/>
<evidence type="ECO:0000313" key="9">
    <source>
        <dbReference type="EMBL" id="RXZ49073.1"/>
    </source>
</evidence>
<dbReference type="InterPro" id="IPR017853">
    <property type="entry name" value="GH"/>
</dbReference>
<dbReference type="GO" id="GO:0004563">
    <property type="term" value="F:beta-N-acetylhexosaminidase activity"/>
    <property type="evidence" value="ECO:0007669"/>
    <property type="project" value="UniProtKB-EC"/>
</dbReference>
<dbReference type="GO" id="GO:0030203">
    <property type="term" value="P:glycosaminoglycan metabolic process"/>
    <property type="evidence" value="ECO:0007669"/>
    <property type="project" value="TreeGrafter"/>
</dbReference>
<comment type="catalytic activity">
    <reaction evidence="1">
        <text>Hydrolysis of terminal non-reducing N-acetyl-D-hexosamine residues in N-acetyl-beta-D-hexosaminides.</text>
        <dbReference type="EC" id="3.2.1.52"/>
    </reaction>
</comment>
<dbReference type="EMBL" id="SDPO01000002">
    <property type="protein sequence ID" value="RXZ49073.1"/>
    <property type="molecule type" value="Genomic_DNA"/>
</dbReference>